<gene>
    <name evidence="3" type="ORF">HA46_17150</name>
</gene>
<evidence type="ECO:0000256" key="1">
    <source>
        <dbReference type="SAM" id="Coils"/>
    </source>
</evidence>
<sequence>MGENSIITGVLGLVFGGGAVAVLWKPLAASLLSLGISNRASGDIITGYKEQVQLLKESNTLLREENDELRERHDRNLRRISTLETDLKLIKNALGILLAMSEASNAVGNERFRSEVNRLIATLETDSDDNRN</sequence>
<keyword evidence="2" id="KW-0812">Transmembrane</keyword>
<name>A0ABX3UPI9_9GAMM</name>
<keyword evidence="2" id="KW-1133">Transmembrane helix</keyword>
<comment type="caution">
    <text evidence="3">The sequence shown here is derived from an EMBL/GenBank/DDBJ whole genome shotgun (WGS) entry which is preliminary data.</text>
</comment>
<keyword evidence="4" id="KW-1185">Reference proteome</keyword>
<reference evidence="3 4" key="1">
    <citation type="journal article" date="2017" name="Antonie Van Leeuwenhoek">
        <title>Phylogenomic resolution of the bacterial genus Pantoea and its relationship with Erwinia and Tatumella.</title>
        <authorList>
            <person name="Palmer M."/>
            <person name="Steenkamp E.T."/>
            <person name="Coetzee M.P."/>
            <person name="Chan W.Y."/>
            <person name="van Zyl E."/>
            <person name="De Maayer P."/>
            <person name="Coutinho T.A."/>
            <person name="Blom J."/>
            <person name="Smits T.H."/>
            <person name="Duffy B."/>
            <person name="Venter S.N."/>
        </authorList>
    </citation>
    <scope>NUCLEOTIDE SEQUENCE [LARGE SCALE GENOMIC DNA]</scope>
    <source>
        <strain evidence="3 4">LMG 5345</strain>
    </source>
</reference>
<feature type="coiled-coil region" evidence="1">
    <location>
        <begin position="45"/>
        <end position="86"/>
    </location>
</feature>
<evidence type="ECO:0000256" key="2">
    <source>
        <dbReference type="SAM" id="Phobius"/>
    </source>
</evidence>
<protein>
    <submittedName>
        <fullName evidence="3">Uncharacterized protein</fullName>
    </submittedName>
</protein>
<dbReference type="Proteomes" id="UP000193785">
    <property type="component" value="Unassembled WGS sequence"/>
</dbReference>
<dbReference type="RefSeq" id="WP_084885808.1">
    <property type="nucleotide sequence ID" value="NZ_MLJJ01000040.1"/>
</dbReference>
<keyword evidence="2" id="KW-0472">Membrane</keyword>
<proteinExistence type="predicted"/>
<evidence type="ECO:0000313" key="3">
    <source>
        <dbReference type="EMBL" id="ORM96254.1"/>
    </source>
</evidence>
<organism evidence="3 4">
    <name type="scientific">Pantoea septica</name>
    <dbReference type="NCBI Taxonomy" id="472695"/>
    <lineage>
        <taxon>Bacteria</taxon>
        <taxon>Pseudomonadati</taxon>
        <taxon>Pseudomonadota</taxon>
        <taxon>Gammaproteobacteria</taxon>
        <taxon>Enterobacterales</taxon>
        <taxon>Erwiniaceae</taxon>
        <taxon>Pantoea</taxon>
    </lineage>
</organism>
<dbReference type="EMBL" id="MLJJ01000040">
    <property type="protein sequence ID" value="ORM96254.1"/>
    <property type="molecule type" value="Genomic_DNA"/>
</dbReference>
<keyword evidence="1" id="KW-0175">Coiled coil</keyword>
<evidence type="ECO:0000313" key="4">
    <source>
        <dbReference type="Proteomes" id="UP000193785"/>
    </source>
</evidence>
<accession>A0ABX3UPI9</accession>
<feature type="transmembrane region" description="Helical" evidence="2">
    <location>
        <begin position="6"/>
        <end position="24"/>
    </location>
</feature>